<dbReference type="EMBL" id="JADFTS010000001">
    <property type="protein sequence ID" value="KAF9626697.1"/>
    <property type="molecule type" value="Genomic_DNA"/>
</dbReference>
<dbReference type="SUPFAM" id="SSF53182">
    <property type="entry name" value="Pyrrolidone carboxyl peptidase (pyroglutamate aminopeptidase)"/>
    <property type="match status" value="1"/>
</dbReference>
<evidence type="ECO:0000256" key="3">
    <source>
        <dbReference type="ARBA" id="ARBA00022670"/>
    </source>
</evidence>
<proteinExistence type="inferred from homology"/>
<dbReference type="PANTHER" id="PTHR23402:SF26">
    <property type="entry name" value="PEPTIDASE C15, PYROGLUTAMYL PEPTIDASE I-LIKE PROTEIN"/>
    <property type="match status" value="1"/>
</dbReference>
<keyword evidence="5" id="KW-0788">Thiol protease</keyword>
<organism evidence="6 7">
    <name type="scientific">Coptis chinensis</name>
    <dbReference type="NCBI Taxonomy" id="261450"/>
    <lineage>
        <taxon>Eukaryota</taxon>
        <taxon>Viridiplantae</taxon>
        <taxon>Streptophyta</taxon>
        <taxon>Embryophyta</taxon>
        <taxon>Tracheophyta</taxon>
        <taxon>Spermatophyta</taxon>
        <taxon>Magnoliopsida</taxon>
        <taxon>Ranunculales</taxon>
        <taxon>Ranunculaceae</taxon>
        <taxon>Coptidoideae</taxon>
        <taxon>Coptis</taxon>
    </lineage>
</organism>
<dbReference type="GO" id="GO:0006508">
    <property type="term" value="P:proteolysis"/>
    <property type="evidence" value="ECO:0007669"/>
    <property type="project" value="UniProtKB-KW"/>
</dbReference>
<dbReference type="PIRSF" id="PIRSF015592">
    <property type="entry name" value="Prld-crbxl_pptds"/>
    <property type="match status" value="1"/>
</dbReference>
<evidence type="ECO:0000256" key="5">
    <source>
        <dbReference type="ARBA" id="ARBA00022807"/>
    </source>
</evidence>
<gene>
    <name evidence="6" type="ORF">IFM89_038792</name>
</gene>
<dbReference type="InterPro" id="IPR036440">
    <property type="entry name" value="Peptidase_C15-like_sf"/>
</dbReference>
<evidence type="ECO:0008006" key="8">
    <source>
        <dbReference type="Google" id="ProtNLM"/>
    </source>
</evidence>
<accession>A0A835J1S8</accession>
<dbReference type="Gene3D" id="3.40.630.20">
    <property type="entry name" value="Peptidase C15, pyroglutamyl peptidase I-like"/>
    <property type="match status" value="1"/>
</dbReference>
<evidence type="ECO:0000313" key="6">
    <source>
        <dbReference type="EMBL" id="KAF9626697.1"/>
    </source>
</evidence>
<dbReference type="Pfam" id="PF01470">
    <property type="entry name" value="Peptidase_C15"/>
    <property type="match status" value="1"/>
</dbReference>
<evidence type="ECO:0000313" key="7">
    <source>
        <dbReference type="Proteomes" id="UP000631114"/>
    </source>
</evidence>
<dbReference type="AlphaFoldDB" id="A0A835J1S8"/>
<dbReference type="FunFam" id="3.40.630.20:FF:000003">
    <property type="entry name" value="Pyrrolidone-carboxylate peptidase isoform A"/>
    <property type="match status" value="1"/>
</dbReference>
<dbReference type="InterPro" id="IPR000816">
    <property type="entry name" value="Peptidase_C15"/>
</dbReference>
<dbReference type="GO" id="GO:0016920">
    <property type="term" value="F:pyroglutamyl-peptidase activity"/>
    <property type="evidence" value="ECO:0007669"/>
    <property type="project" value="InterPro"/>
</dbReference>
<evidence type="ECO:0000256" key="2">
    <source>
        <dbReference type="ARBA" id="ARBA00022490"/>
    </source>
</evidence>
<keyword evidence="2" id="KW-0963">Cytoplasm</keyword>
<dbReference type="InterPro" id="IPR016125">
    <property type="entry name" value="Peptidase_C15-like"/>
</dbReference>
<reference evidence="6 7" key="1">
    <citation type="submission" date="2020-10" db="EMBL/GenBank/DDBJ databases">
        <title>The Coptis chinensis genome and diversification of protoberbering-type alkaloids.</title>
        <authorList>
            <person name="Wang B."/>
            <person name="Shu S."/>
            <person name="Song C."/>
            <person name="Liu Y."/>
        </authorList>
    </citation>
    <scope>NUCLEOTIDE SEQUENCE [LARGE SCALE GENOMIC DNA]</scope>
    <source>
        <strain evidence="6">HL-2020</strain>
        <tissue evidence="6">Leaf</tissue>
    </source>
</reference>
<evidence type="ECO:0000256" key="1">
    <source>
        <dbReference type="ARBA" id="ARBA00006641"/>
    </source>
</evidence>
<evidence type="ECO:0000256" key="4">
    <source>
        <dbReference type="ARBA" id="ARBA00022801"/>
    </source>
</evidence>
<comment type="caution">
    <text evidence="6">The sequence shown here is derived from an EMBL/GenBank/DDBJ whole genome shotgun (WGS) entry which is preliminary data.</text>
</comment>
<keyword evidence="7" id="KW-1185">Reference proteome</keyword>
<comment type="similarity">
    <text evidence="1">Belongs to the peptidase C15 family.</text>
</comment>
<sequence length="221" mass="24844">MGSEGPIPIKIHITGFKKFHGVPNNPTETIVSNLKGYIKRRGVPFSTRFNLASCTVLEAAGDGILSFFSNMLEDNGNGLLTDCSDSNNEQVVWLHFGASAGSSKFFVERQAINEASFLFPDEYGWQPQKLTIFSEDGGTYRTRQTTCPIEMIVKHLEQKGFDVAVSNDADRFVCNYIYYHSLRFAEQRGHKSLFVHVPLFSKIDEDIQMEFTASLLEALLQ</sequence>
<dbReference type="CDD" id="cd00501">
    <property type="entry name" value="Peptidase_C15"/>
    <property type="match status" value="1"/>
</dbReference>
<keyword evidence="3" id="KW-0645">Protease</keyword>
<dbReference type="OrthoDB" id="407146at2759"/>
<protein>
    <recommendedName>
        <fullName evidence="8">Pyrrolidone-carboxylate peptidase</fullName>
    </recommendedName>
</protein>
<name>A0A835J1S8_9MAGN</name>
<keyword evidence="4" id="KW-0378">Hydrolase</keyword>
<dbReference type="Proteomes" id="UP000631114">
    <property type="component" value="Unassembled WGS sequence"/>
</dbReference>
<dbReference type="GO" id="GO:0005829">
    <property type="term" value="C:cytosol"/>
    <property type="evidence" value="ECO:0007669"/>
    <property type="project" value="InterPro"/>
</dbReference>
<dbReference type="PANTHER" id="PTHR23402">
    <property type="entry name" value="PROTEASE FAMILY C15 PYROGLUTAMYL-PEPTIDASE I-RELATED"/>
    <property type="match status" value="1"/>
</dbReference>